<organism evidence="10 11">
    <name type="scientific">Trueperella pecoris</name>
    <dbReference type="NCBI Taxonomy" id="2733571"/>
    <lineage>
        <taxon>Bacteria</taxon>
        <taxon>Bacillati</taxon>
        <taxon>Actinomycetota</taxon>
        <taxon>Actinomycetes</taxon>
        <taxon>Actinomycetales</taxon>
        <taxon>Actinomycetaceae</taxon>
        <taxon>Trueperella</taxon>
    </lineage>
</organism>
<feature type="transmembrane region" description="Helical" evidence="7">
    <location>
        <begin position="184"/>
        <end position="201"/>
    </location>
</feature>
<dbReference type="Gene3D" id="3.30.70.1350">
    <property type="entry name" value="Cation efflux protein, cytoplasmic domain"/>
    <property type="match status" value="1"/>
</dbReference>
<dbReference type="GO" id="GO:0006882">
    <property type="term" value="P:intracellular zinc ion homeostasis"/>
    <property type="evidence" value="ECO:0007669"/>
    <property type="project" value="TreeGrafter"/>
</dbReference>
<dbReference type="NCBIfam" id="TIGR01297">
    <property type="entry name" value="CDF"/>
    <property type="match status" value="1"/>
</dbReference>
<evidence type="ECO:0000313" key="10">
    <source>
        <dbReference type="EMBL" id="QOR46264.1"/>
    </source>
</evidence>
<dbReference type="Gene3D" id="1.20.1510.10">
    <property type="entry name" value="Cation efflux protein transmembrane domain"/>
    <property type="match status" value="1"/>
</dbReference>
<evidence type="ECO:0000256" key="5">
    <source>
        <dbReference type="ARBA" id="ARBA00022989"/>
    </source>
</evidence>
<evidence type="ECO:0000259" key="8">
    <source>
        <dbReference type="Pfam" id="PF01545"/>
    </source>
</evidence>
<dbReference type="GO" id="GO:0015341">
    <property type="term" value="F:zinc efflux antiporter activity"/>
    <property type="evidence" value="ECO:0007669"/>
    <property type="project" value="TreeGrafter"/>
</dbReference>
<accession>A0A7M1QXQ8</accession>
<evidence type="ECO:0000256" key="7">
    <source>
        <dbReference type="SAM" id="Phobius"/>
    </source>
</evidence>
<feature type="transmembrane region" description="Helical" evidence="7">
    <location>
        <begin position="48"/>
        <end position="70"/>
    </location>
</feature>
<evidence type="ECO:0000256" key="1">
    <source>
        <dbReference type="ARBA" id="ARBA00004141"/>
    </source>
</evidence>
<evidence type="ECO:0000256" key="3">
    <source>
        <dbReference type="ARBA" id="ARBA00022448"/>
    </source>
</evidence>
<comment type="subcellular location">
    <subcellularLocation>
        <location evidence="1">Membrane</location>
        <topology evidence="1">Multi-pass membrane protein</topology>
    </subcellularLocation>
</comment>
<dbReference type="InterPro" id="IPR002524">
    <property type="entry name" value="Cation_efflux"/>
</dbReference>
<dbReference type="InterPro" id="IPR050291">
    <property type="entry name" value="CDF_Transporter"/>
</dbReference>
<dbReference type="GO" id="GO:0005886">
    <property type="term" value="C:plasma membrane"/>
    <property type="evidence" value="ECO:0007669"/>
    <property type="project" value="TreeGrafter"/>
</dbReference>
<keyword evidence="5 7" id="KW-1133">Transmembrane helix</keyword>
<sequence length="314" mass="33388">MTQNISQTQNLTKFAWLSIAVAVLTIGLKAGAYLVTGSVSLLSDAMESVVNLVAAVIALISLMLAAKPASSRYTFGRSKAEYFSAAVEGAMIFGAAALIIFAAVTRLASPRPVEQLGIGLAISALAALINGAAGMYLIGVGRKKRSITLEADGKHLLTDLVTSAGVIFGLLLVMLTGWQILDPIIAIVVALNILWTGLSLLRSSLAGLMDVTLPDAENDAIIDVLHEYAQPGVIAFHGLQTRQAGRIRHINVDALVPGSWTVKQGHDLAMKVESSIQSKLDDTFIVIHVEPIEDQASYDDIPEGFIPLGDEEWF</sequence>
<dbReference type="GO" id="GO:0015086">
    <property type="term" value="F:cadmium ion transmembrane transporter activity"/>
    <property type="evidence" value="ECO:0007669"/>
    <property type="project" value="TreeGrafter"/>
</dbReference>
<evidence type="ECO:0000256" key="6">
    <source>
        <dbReference type="ARBA" id="ARBA00023136"/>
    </source>
</evidence>
<feature type="transmembrane region" description="Helical" evidence="7">
    <location>
        <begin position="14"/>
        <end position="36"/>
    </location>
</feature>
<keyword evidence="3" id="KW-0813">Transport</keyword>
<feature type="domain" description="Cation efflux protein cytoplasmic" evidence="9">
    <location>
        <begin position="213"/>
        <end position="291"/>
    </location>
</feature>
<feature type="transmembrane region" description="Helical" evidence="7">
    <location>
        <begin position="116"/>
        <end position="139"/>
    </location>
</feature>
<evidence type="ECO:0000259" key="9">
    <source>
        <dbReference type="Pfam" id="PF16916"/>
    </source>
</evidence>
<evidence type="ECO:0000313" key="11">
    <source>
        <dbReference type="Proteomes" id="UP000595053"/>
    </source>
</evidence>
<evidence type="ECO:0000256" key="4">
    <source>
        <dbReference type="ARBA" id="ARBA00022692"/>
    </source>
</evidence>
<dbReference type="InterPro" id="IPR027469">
    <property type="entry name" value="Cation_efflux_TMD_sf"/>
</dbReference>
<dbReference type="EMBL" id="CP063213">
    <property type="protein sequence ID" value="QOR46264.1"/>
    <property type="molecule type" value="Genomic_DNA"/>
</dbReference>
<dbReference type="Proteomes" id="UP000595053">
    <property type="component" value="Chromosome"/>
</dbReference>
<dbReference type="PANTHER" id="PTHR43840">
    <property type="entry name" value="MITOCHONDRIAL METAL TRANSPORTER 1-RELATED"/>
    <property type="match status" value="1"/>
</dbReference>
<dbReference type="SUPFAM" id="SSF160240">
    <property type="entry name" value="Cation efflux protein cytoplasmic domain-like"/>
    <property type="match status" value="1"/>
</dbReference>
<dbReference type="GO" id="GO:0015093">
    <property type="term" value="F:ferrous iron transmembrane transporter activity"/>
    <property type="evidence" value="ECO:0007669"/>
    <property type="project" value="TreeGrafter"/>
</dbReference>
<dbReference type="InterPro" id="IPR027470">
    <property type="entry name" value="Cation_efflux_CTD"/>
</dbReference>
<name>A0A7M1QXQ8_9ACTO</name>
<keyword evidence="6 7" id="KW-0472">Membrane</keyword>
<protein>
    <submittedName>
        <fullName evidence="10">Cation transporter</fullName>
    </submittedName>
</protein>
<feature type="transmembrane region" description="Helical" evidence="7">
    <location>
        <begin position="82"/>
        <end position="104"/>
    </location>
</feature>
<dbReference type="InterPro" id="IPR036837">
    <property type="entry name" value="Cation_efflux_CTD_sf"/>
</dbReference>
<dbReference type="AlphaFoldDB" id="A0A7M1QXQ8"/>
<dbReference type="SUPFAM" id="SSF161111">
    <property type="entry name" value="Cation efflux protein transmembrane domain-like"/>
    <property type="match status" value="1"/>
</dbReference>
<gene>
    <name evidence="10" type="ORF">INS88_03420</name>
</gene>
<feature type="transmembrane region" description="Helical" evidence="7">
    <location>
        <begin position="160"/>
        <end position="178"/>
    </location>
</feature>
<keyword evidence="11" id="KW-1185">Reference proteome</keyword>
<dbReference type="InterPro" id="IPR058533">
    <property type="entry name" value="Cation_efflux_TM"/>
</dbReference>
<feature type="domain" description="Cation efflux protein transmembrane" evidence="8">
    <location>
        <begin position="16"/>
        <end position="209"/>
    </location>
</feature>
<dbReference type="Pfam" id="PF16916">
    <property type="entry name" value="ZT_dimer"/>
    <property type="match status" value="1"/>
</dbReference>
<comment type="similarity">
    <text evidence="2">Belongs to the cation diffusion facilitator (CDF) transporter (TC 2.A.4) family.</text>
</comment>
<dbReference type="RefSeq" id="WP_197551570.1">
    <property type="nucleotide sequence ID" value="NZ_CP063213.1"/>
</dbReference>
<proteinExistence type="inferred from homology"/>
<keyword evidence="4 7" id="KW-0812">Transmembrane</keyword>
<reference evidence="10 11" key="1">
    <citation type="submission" date="2020-10" db="EMBL/GenBank/DDBJ databases">
        <title>Trueperella pecoris sp. nov. isolated from bovine and porcine specimens.</title>
        <authorList>
            <person name="Schoenecker L."/>
            <person name="Schnydrig P."/>
            <person name="Brodard I."/>
            <person name="Thomann A."/>
            <person name="Hemphill A."/>
            <person name="Rodriguez-Campos S."/>
            <person name="Perreten V."/>
            <person name="Jores J."/>
            <person name="Kittl S."/>
        </authorList>
    </citation>
    <scope>NUCLEOTIDE SEQUENCE [LARGE SCALE GENOMIC DNA]</scope>
    <source>
        <strain evidence="10 11">15A0121</strain>
    </source>
</reference>
<dbReference type="Pfam" id="PF01545">
    <property type="entry name" value="Cation_efflux"/>
    <property type="match status" value="1"/>
</dbReference>
<dbReference type="PANTHER" id="PTHR43840:SF15">
    <property type="entry name" value="MITOCHONDRIAL METAL TRANSPORTER 1-RELATED"/>
    <property type="match status" value="1"/>
</dbReference>
<evidence type="ECO:0000256" key="2">
    <source>
        <dbReference type="ARBA" id="ARBA00008114"/>
    </source>
</evidence>